<dbReference type="SUPFAM" id="SSF48726">
    <property type="entry name" value="Immunoglobulin"/>
    <property type="match status" value="1"/>
</dbReference>
<feature type="non-terminal residue" evidence="8">
    <location>
        <position position="1"/>
    </location>
</feature>
<comment type="caution">
    <text evidence="8">The sequence shown here is derived from an EMBL/GenBank/DDBJ whole genome shotgun (WGS) entry which is preliminary data.</text>
</comment>
<feature type="non-terminal residue" evidence="8">
    <location>
        <position position="177"/>
    </location>
</feature>
<keyword evidence="1 6" id="KW-0732">Signal</keyword>
<dbReference type="Pfam" id="PF13927">
    <property type="entry name" value="Ig_3"/>
    <property type="match status" value="1"/>
</dbReference>
<evidence type="ECO:0000313" key="9">
    <source>
        <dbReference type="Proteomes" id="UP000736164"/>
    </source>
</evidence>
<protein>
    <submittedName>
        <fullName evidence="8">HMCN2 protein</fullName>
    </submittedName>
</protein>
<dbReference type="InterPro" id="IPR007110">
    <property type="entry name" value="Ig-like_dom"/>
</dbReference>
<evidence type="ECO:0000256" key="5">
    <source>
        <dbReference type="SAM" id="Phobius"/>
    </source>
</evidence>
<dbReference type="PROSITE" id="PS50835">
    <property type="entry name" value="IG_LIKE"/>
    <property type="match status" value="1"/>
</dbReference>
<dbReference type="SMART" id="SM00408">
    <property type="entry name" value="IGc2"/>
    <property type="match status" value="1"/>
</dbReference>
<reference evidence="8" key="1">
    <citation type="journal article" date="2021" name="Cell">
        <title>Tracing the genetic footprints of vertebrate landing in non-teleost ray-finned fishes.</title>
        <authorList>
            <person name="Bi X."/>
            <person name="Wang K."/>
            <person name="Yang L."/>
            <person name="Pan H."/>
            <person name="Jiang H."/>
            <person name="Wei Q."/>
            <person name="Fang M."/>
            <person name="Yu H."/>
            <person name="Zhu C."/>
            <person name="Cai Y."/>
            <person name="He Y."/>
            <person name="Gan X."/>
            <person name="Zeng H."/>
            <person name="Yu D."/>
            <person name="Zhu Y."/>
            <person name="Jiang H."/>
            <person name="Qiu Q."/>
            <person name="Yang H."/>
            <person name="Zhang Y.E."/>
            <person name="Wang W."/>
            <person name="Zhu M."/>
            <person name="He S."/>
            <person name="Zhang G."/>
        </authorList>
    </citation>
    <scope>NUCLEOTIDE SEQUENCE</scope>
    <source>
        <strain evidence="8">Allg_001</strain>
    </source>
</reference>
<evidence type="ECO:0000256" key="1">
    <source>
        <dbReference type="ARBA" id="ARBA00022729"/>
    </source>
</evidence>
<dbReference type="InterPro" id="IPR052598">
    <property type="entry name" value="IgSF_CEA-related"/>
</dbReference>
<feature type="chain" id="PRO_5035154383" evidence="6">
    <location>
        <begin position="25"/>
        <end position="177"/>
    </location>
</feature>
<evidence type="ECO:0000313" key="8">
    <source>
        <dbReference type="EMBL" id="MBN3325749.1"/>
    </source>
</evidence>
<feature type="transmembrane region" description="Helical" evidence="5">
    <location>
        <begin position="128"/>
        <end position="151"/>
    </location>
</feature>
<keyword evidence="3" id="KW-0325">Glycoprotein</keyword>
<keyword evidence="5" id="KW-0812">Transmembrane</keyword>
<keyword evidence="2" id="KW-1015">Disulfide bond</keyword>
<dbReference type="PANTHER" id="PTHR44337:SF20">
    <property type="entry name" value="CARCINOEMBRYONIC ANTIGEN-RELATED CELL ADHESION MOLECULE 5-RELATED"/>
    <property type="match status" value="1"/>
</dbReference>
<keyword evidence="5" id="KW-0472">Membrane</keyword>
<name>A0A8J7P8J9_ATRSP</name>
<dbReference type="InterPro" id="IPR003598">
    <property type="entry name" value="Ig_sub2"/>
</dbReference>
<dbReference type="Proteomes" id="UP000736164">
    <property type="component" value="Unassembled WGS sequence"/>
</dbReference>
<dbReference type="Gene3D" id="2.60.40.10">
    <property type="entry name" value="Immunoglobulins"/>
    <property type="match status" value="1"/>
</dbReference>
<gene>
    <name evidence="8" type="primary">Hmcn2_0</name>
    <name evidence="8" type="ORF">GTO95_0010083</name>
</gene>
<proteinExistence type="predicted"/>
<organism evidence="8 9">
    <name type="scientific">Atractosteus spatula</name>
    <name type="common">Alligator gar</name>
    <name type="synonym">Lepisosteus spatula</name>
    <dbReference type="NCBI Taxonomy" id="7917"/>
    <lineage>
        <taxon>Eukaryota</taxon>
        <taxon>Metazoa</taxon>
        <taxon>Chordata</taxon>
        <taxon>Craniata</taxon>
        <taxon>Vertebrata</taxon>
        <taxon>Euteleostomi</taxon>
        <taxon>Actinopterygii</taxon>
        <taxon>Neopterygii</taxon>
        <taxon>Holostei</taxon>
        <taxon>Semionotiformes</taxon>
        <taxon>Lepisosteidae</taxon>
        <taxon>Atractosteus</taxon>
    </lineage>
</organism>
<evidence type="ECO:0000256" key="4">
    <source>
        <dbReference type="ARBA" id="ARBA00023319"/>
    </source>
</evidence>
<keyword evidence="5" id="KW-1133">Transmembrane helix</keyword>
<keyword evidence="4" id="KW-0393">Immunoglobulin domain</keyword>
<dbReference type="InterPro" id="IPR036179">
    <property type="entry name" value="Ig-like_dom_sf"/>
</dbReference>
<dbReference type="InterPro" id="IPR003599">
    <property type="entry name" value="Ig_sub"/>
</dbReference>
<evidence type="ECO:0000259" key="7">
    <source>
        <dbReference type="PROSITE" id="PS50835"/>
    </source>
</evidence>
<keyword evidence="9" id="KW-1185">Reference proteome</keyword>
<evidence type="ECO:0000256" key="2">
    <source>
        <dbReference type="ARBA" id="ARBA00023157"/>
    </source>
</evidence>
<evidence type="ECO:0000256" key="6">
    <source>
        <dbReference type="SAM" id="SignalP"/>
    </source>
</evidence>
<feature type="signal peptide" evidence="6">
    <location>
        <begin position="1"/>
        <end position="24"/>
    </location>
</feature>
<accession>A0A8J7P8J9</accession>
<dbReference type="EMBL" id="JAAWVO010077268">
    <property type="protein sequence ID" value="MBN3325749.1"/>
    <property type="molecule type" value="Genomic_DNA"/>
</dbReference>
<feature type="domain" description="Ig-like" evidence="7">
    <location>
        <begin position="26"/>
        <end position="113"/>
    </location>
</feature>
<dbReference type="PANTHER" id="PTHR44337">
    <property type="entry name" value="CARCINOEMBRYONIC ANTIGEN-RELATED CELL ADHESION MOLECULE 8"/>
    <property type="match status" value="1"/>
</dbReference>
<sequence>MSSALPAIWTLALAVLLTAPSSERVPGVWLVQSPPEPPAVSQPVSLHCLAPGPVVSRLWLKDGQPLSPDSRVTFSQDNSTLAFSAALLSDSGSYQCVVSSASGTETSPGLQLSVQPVSSSSPRPAVPLFPIMAGVLTLLIVGAFLGSYFGFKRYRVRQSQPFVSRRDEYEKRFVMEE</sequence>
<dbReference type="InterPro" id="IPR013783">
    <property type="entry name" value="Ig-like_fold"/>
</dbReference>
<dbReference type="AlphaFoldDB" id="A0A8J7P8J9"/>
<dbReference type="SMART" id="SM00409">
    <property type="entry name" value="IG"/>
    <property type="match status" value="1"/>
</dbReference>
<evidence type="ECO:0000256" key="3">
    <source>
        <dbReference type="ARBA" id="ARBA00023180"/>
    </source>
</evidence>